<dbReference type="PATRIC" id="fig|1335757.3.peg.1381"/>
<evidence type="ECO:0000313" key="13">
    <source>
        <dbReference type="EMBL" id="AGY92375.1"/>
    </source>
</evidence>
<dbReference type="SUPFAM" id="SSF53098">
    <property type="entry name" value="Ribonuclease H-like"/>
    <property type="match status" value="1"/>
</dbReference>
<comment type="catalytic activity">
    <reaction evidence="1 11">
        <text>Endonucleolytic cleavage to 5'-phosphomonoester.</text>
        <dbReference type="EC" id="3.1.26.4"/>
    </reaction>
</comment>
<dbReference type="PROSITE" id="PS50879">
    <property type="entry name" value="RNASE_H_1"/>
    <property type="match status" value="1"/>
</dbReference>
<reference evidence="13 14" key="1">
    <citation type="journal article" date="2013" name="BMC Genomics">
        <title>Genomes of "Spiribacter", a streamlined, successful halophilic bacterium.</title>
        <authorList>
            <person name="Lopez-Perez M."/>
            <person name="Ghai R."/>
            <person name="Leon M.J."/>
            <person name="Rodriguez-Olmos A."/>
            <person name="Copa-Patino J.L."/>
            <person name="Soliveri J."/>
            <person name="Sanchez-Porro C."/>
            <person name="Ventosa A."/>
            <person name="Rodriguez-Valera F."/>
        </authorList>
    </citation>
    <scope>NUCLEOTIDE SEQUENCE [LARGE SCALE GENOMIC DNA]</scope>
    <source>
        <strain evidence="13 14">UAH-SP71</strain>
    </source>
</reference>
<evidence type="ECO:0000259" key="12">
    <source>
        <dbReference type="PROSITE" id="PS50879"/>
    </source>
</evidence>
<evidence type="ECO:0000256" key="2">
    <source>
        <dbReference type="ARBA" id="ARBA00004065"/>
    </source>
</evidence>
<keyword evidence="10 11" id="KW-0460">Magnesium</keyword>
<keyword evidence="11" id="KW-0963">Cytoplasm</keyword>
<keyword evidence="9 11" id="KW-0378">Hydrolase</keyword>
<keyword evidence="7 11" id="KW-0479">Metal-binding</keyword>
<comment type="cofactor">
    <cofactor evidence="11">
        <name>Mg(2+)</name>
        <dbReference type="ChEBI" id="CHEBI:18420"/>
    </cofactor>
    <text evidence="11">Binds 1 Mg(2+) ion per subunit. May bind a second metal ion at a regulatory site, or after substrate binding.</text>
</comment>
<evidence type="ECO:0000256" key="6">
    <source>
        <dbReference type="ARBA" id="ARBA00022722"/>
    </source>
</evidence>
<dbReference type="HOGENOM" id="CLU_030894_6_0_6"/>
<dbReference type="HAMAP" id="MF_00042">
    <property type="entry name" value="RNase_H"/>
    <property type="match status" value="1"/>
</dbReference>
<feature type="binding site" evidence="11">
    <location>
        <position position="133"/>
    </location>
    <ligand>
        <name>Mg(2+)</name>
        <dbReference type="ChEBI" id="CHEBI:18420"/>
        <label>2</label>
    </ligand>
</feature>
<dbReference type="PANTHER" id="PTHR10642">
    <property type="entry name" value="RIBONUCLEASE H1"/>
    <property type="match status" value="1"/>
</dbReference>
<dbReference type="Pfam" id="PF00075">
    <property type="entry name" value="RNase_H"/>
    <property type="match status" value="1"/>
</dbReference>
<dbReference type="KEGG" id="spiu:SPICUR_07060"/>
<dbReference type="GO" id="GO:0000287">
    <property type="term" value="F:magnesium ion binding"/>
    <property type="evidence" value="ECO:0007669"/>
    <property type="project" value="UniProtKB-UniRule"/>
</dbReference>
<evidence type="ECO:0000313" key="14">
    <source>
        <dbReference type="Proteomes" id="UP000017640"/>
    </source>
</evidence>
<dbReference type="GO" id="GO:0043137">
    <property type="term" value="P:DNA replication, removal of RNA primer"/>
    <property type="evidence" value="ECO:0007669"/>
    <property type="project" value="TreeGrafter"/>
</dbReference>
<evidence type="ECO:0000256" key="11">
    <source>
        <dbReference type="HAMAP-Rule" id="MF_00042"/>
    </source>
</evidence>
<accession>U5T4J2</accession>
<organism evidence="13 14">
    <name type="scientific">Spiribacter curvatus</name>
    <dbReference type="NCBI Taxonomy" id="1335757"/>
    <lineage>
        <taxon>Bacteria</taxon>
        <taxon>Pseudomonadati</taxon>
        <taxon>Pseudomonadota</taxon>
        <taxon>Gammaproteobacteria</taxon>
        <taxon>Chromatiales</taxon>
        <taxon>Ectothiorhodospiraceae</taxon>
        <taxon>Spiribacter</taxon>
    </lineage>
</organism>
<dbReference type="GO" id="GO:0005737">
    <property type="term" value="C:cytoplasm"/>
    <property type="evidence" value="ECO:0007669"/>
    <property type="project" value="UniProtKB-SubCell"/>
</dbReference>
<sequence>MTPVEIFTDGACRGNPGPGGWGVLMRWEGVEKTLHGGERETTNNRMELMAAIQALETLSRPCSVDLTTDSQYVRKGITEWVDAWKRRGWKTASRQPVKNRDLWERLDALSQRHEIRWHWVRGHTGHDGNERVDDLANQGIDELERAAD</sequence>
<dbReference type="InterPro" id="IPR036397">
    <property type="entry name" value="RNaseH_sf"/>
</dbReference>
<name>U5T4J2_9GAMM</name>
<dbReference type="NCBIfam" id="NF001236">
    <property type="entry name" value="PRK00203.1"/>
    <property type="match status" value="1"/>
</dbReference>
<keyword evidence="8 11" id="KW-0255">Endonuclease</keyword>
<proteinExistence type="inferred from homology"/>
<dbReference type="STRING" id="1335757.SPICUR_07060"/>
<evidence type="ECO:0000256" key="7">
    <source>
        <dbReference type="ARBA" id="ARBA00022723"/>
    </source>
</evidence>
<dbReference type="eggNOG" id="COG0328">
    <property type="taxonomic scope" value="Bacteria"/>
</dbReference>
<feature type="binding site" evidence="11">
    <location>
        <position position="9"/>
    </location>
    <ligand>
        <name>Mg(2+)</name>
        <dbReference type="ChEBI" id="CHEBI:18420"/>
        <label>2</label>
    </ligand>
</feature>
<evidence type="ECO:0000256" key="5">
    <source>
        <dbReference type="ARBA" id="ARBA00012180"/>
    </source>
</evidence>
<dbReference type="PANTHER" id="PTHR10642:SF26">
    <property type="entry name" value="RIBONUCLEASE H1"/>
    <property type="match status" value="1"/>
</dbReference>
<dbReference type="EMBL" id="CP005990">
    <property type="protein sequence ID" value="AGY92375.1"/>
    <property type="molecule type" value="Genomic_DNA"/>
</dbReference>
<feature type="binding site" evidence="11">
    <location>
        <position position="9"/>
    </location>
    <ligand>
        <name>Mg(2+)</name>
        <dbReference type="ChEBI" id="CHEBI:18420"/>
        <label>1</label>
    </ligand>
</feature>
<dbReference type="Proteomes" id="UP000017640">
    <property type="component" value="Chromosome"/>
</dbReference>
<dbReference type="AlphaFoldDB" id="U5T4J2"/>
<dbReference type="EC" id="3.1.26.4" evidence="5 11"/>
<dbReference type="InterPro" id="IPR002156">
    <property type="entry name" value="RNaseH_domain"/>
</dbReference>
<comment type="function">
    <text evidence="2 11">Endonuclease that specifically degrades the RNA of RNA-DNA hybrids.</text>
</comment>
<evidence type="ECO:0000256" key="8">
    <source>
        <dbReference type="ARBA" id="ARBA00022759"/>
    </source>
</evidence>
<dbReference type="InterPro" id="IPR022892">
    <property type="entry name" value="RNaseHI"/>
</dbReference>
<protein>
    <recommendedName>
        <fullName evidence="5 11">Ribonuclease H</fullName>
        <shortName evidence="11">RNase H</shortName>
        <ecNumber evidence="5 11">3.1.26.4</ecNumber>
    </recommendedName>
</protein>
<feature type="binding site" evidence="11">
    <location>
        <position position="69"/>
    </location>
    <ligand>
        <name>Mg(2+)</name>
        <dbReference type="ChEBI" id="CHEBI:18420"/>
        <label>1</label>
    </ligand>
</feature>
<dbReference type="InterPro" id="IPR050092">
    <property type="entry name" value="RNase_H"/>
</dbReference>
<dbReference type="RefSeq" id="WP_023367478.1">
    <property type="nucleotide sequence ID" value="NC_022664.1"/>
</dbReference>
<gene>
    <name evidence="11 13" type="primary">rnhA</name>
    <name evidence="13" type="ORF">SPICUR_07060</name>
</gene>
<keyword evidence="14" id="KW-1185">Reference proteome</keyword>
<dbReference type="CDD" id="cd09278">
    <property type="entry name" value="RNase_HI_prokaryote_like"/>
    <property type="match status" value="1"/>
</dbReference>
<evidence type="ECO:0000256" key="4">
    <source>
        <dbReference type="ARBA" id="ARBA00011245"/>
    </source>
</evidence>
<dbReference type="GO" id="GO:0003676">
    <property type="term" value="F:nucleic acid binding"/>
    <property type="evidence" value="ECO:0007669"/>
    <property type="project" value="InterPro"/>
</dbReference>
<dbReference type="GO" id="GO:0004523">
    <property type="term" value="F:RNA-DNA hybrid ribonuclease activity"/>
    <property type="evidence" value="ECO:0007669"/>
    <property type="project" value="UniProtKB-UniRule"/>
</dbReference>
<evidence type="ECO:0000256" key="1">
    <source>
        <dbReference type="ARBA" id="ARBA00000077"/>
    </source>
</evidence>
<feature type="binding site" evidence="11">
    <location>
        <position position="47"/>
    </location>
    <ligand>
        <name>Mg(2+)</name>
        <dbReference type="ChEBI" id="CHEBI:18420"/>
        <label>1</label>
    </ligand>
</feature>
<feature type="domain" description="RNase H type-1" evidence="12">
    <location>
        <begin position="1"/>
        <end position="141"/>
    </location>
</feature>
<comment type="subunit">
    <text evidence="4 11">Monomer.</text>
</comment>
<dbReference type="Gene3D" id="3.30.420.10">
    <property type="entry name" value="Ribonuclease H-like superfamily/Ribonuclease H"/>
    <property type="match status" value="1"/>
</dbReference>
<evidence type="ECO:0000256" key="10">
    <source>
        <dbReference type="ARBA" id="ARBA00022842"/>
    </source>
</evidence>
<evidence type="ECO:0000256" key="9">
    <source>
        <dbReference type="ARBA" id="ARBA00022801"/>
    </source>
</evidence>
<dbReference type="InterPro" id="IPR012337">
    <property type="entry name" value="RNaseH-like_sf"/>
</dbReference>
<evidence type="ECO:0000256" key="3">
    <source>
        <dbReference type="ARBA" id="ARBA00005300"/>
    </source>
</evidence>
<comment type="subcellular location">
    <subcellularLocation>
        <location evidence="11">Cytoplasm</location>
    </subcellularLocation>
</comment>
<comment type="similarity">
    <text evidence="3 11">Belongs to the RNase H family.</text>
</comment>
<dbReference type="OrthoDB" id="7845843at2"/>
<keyword evidence="6 11" id="KW-0540">Nuclease</keyword>
<dbReference type="FunFam" id="3.30.420.10:FF:000089">
    <property type="entry name" value="Ribonuclease H"/>
    <property type="match status" value="1"/>
</dbReference>